<dbReference type="Proteomes" id="UP000238479">
    <property type="component" value="Chromosome 2"/>
</dbReference>
<dbReference type="PANTHER" id="PTHR34145:SF28">
    <property type="entry name" value="F-BOX DOMAIN-CONTAINING PROTEIN"/>
    <property type="match status" value="1"/>
</dbReference>
<dbReference type="EMBL" id="PDCK01000040">
    <property type="protein sequence ID" value="PRQ53593.1"/>
    <property type="molecule type" value="Genomic_DNA"/>
</dbReference>
<dbReference type="Pfam" id="PF23622">
    <property type="entry name" value="LRR_At1g61320_AtMIF1"/>
    <property type="match status" value="1"/>
</dbReference>
<accession>A0A2P6S4I1</accession>
<dbReference type="InterPro" id="IPR055357">
    <property type="entry name" value="LRR_At1g61320_AtMIF1"/>
</dbReference>
<sequence>MDRNEIIAVVEEDSKDRVNKIPDCILSYILSSLRIKDAVDTCLISRGWRDLWKGPRPNLEFDIPNIFGSKYARLIEKHEEKDRLPFLVDRFDRQCFVRRVNKLLELYSGNKVESLRVAFFFDVESTAILDKWIRFAIAKGAKVLDLHLLNSTHWDYAEFYVFPHWIFSELNNAAALKHLSLHRCVLKPPTDFNRLAQLTALCLNKVFVDPGFLEHLFSICVLLEGLTLIKCRVRLSNLIIGPSCHLRDLKVLECDELLKIEIDAVNLSFFEYDGIIFDISCMKTPQLVRFFFRGFSGIHGLPYAFTLLALCPSLETLHLQSFTELENIPETLPTFSKLKHVSLDLFNSDFDLGSVVSFLKAAPLLEELVLTTRAYSYQGEIGNLSGFSHNHLRKVKMQGFQGKRLEIELAICILKFATKLEVMVIDTLGKHYHGCGRWTNYDCSYYQEGNEDENEDVDSEEGREDENKNEEGTQHENEEDNEVEEGSEHENKNEDENEDDDEGVEARELSKDEDEDKDEDKPWIFHWERRGRAVVQQKLKEVKTDAQVIIL</sequence>
<evidence type="ECO:0000313" key="4">
    <source>
        <dbReference type="EMBL" id="PRQ53593.1"/>
    </source>
</evidence>
<dbReference type="InterPro" id="IPR032675">
    <property type="entry name" value="LRR_dom_sf"/>
</dbReference>
<feature type="domain" description="At1g61320/AtMIF1 LRR" evidence="3">
    <location>
        <begin position="107"/>
        <end position="447"/>
    </location>
</feature>
<dbReference type="STRING" id="74649.A0A2P6S4I1"/>
<dbReference type="SUPFAM" id="SSF52047">
    <property type="entry name" value="RNI-like"/>
    <property type="match status" value="1"/>
</dbReference>
<feature type="domain" description="F-box" evidence="2">
    <location>
        <begin position="20"/>
        <end position="57"/>
    </location>
</feature>
<dbReference type="AlphaFoldDB" id="A0A2P6S4I1"/>
<feature type="region of interest" description="Disordered" evidence="1">
    <location>
        <begin position="449"/>
        <end position="526"/>
    </location>
</feature>
<feature type="compositionally biased region" description="Acidic residues" evidence="1">
    <location>
        <begin position="449"/>
        <end position="464"/>
    </location>
</feature>
<comment type="caution">
    <text evidence="4">The sequence shown here is derived from an EMBL/GenBank/DDBJ whole genome shotgun (WGS) entry which is preliminary data.</text>
</comment>
<dbReference type="Gramene" id="PRQ53593">
    <property type="protein sequence ID" value="PRQ53593"/>
    <property type="gene ID" value="RchiOBHm_Chr2g0168251"/>
</dbReference>
<evidence type="ECO:0000313" key="5">
    <source>
        <dbReference type="Proteomes" id="UP000238479"/>
    </source>
</evidence>
<keyword evidence="5" id="KW-1185">Reference proteome</keyword>
<dbReference type="InterPro" id="IPR036047">
    <property type="entry name" value="F-box-like_dom_sf"/>
</dbReference>
<dbReference type="InterPro" id="IPR053772">
    <property type="entry name" value="At1g61320/At1g61330-like"/>
</dbReference>
<reference evidence="4 5" key="1">
    <citation type="journal article" date="2018" name="Nat. Genet.">
        <title>The Rosa genome provides new insights in the design of modern roses.</title>
        <authorList>
            <person name="Bendahmane M."/>
        </authorList>
    </citation>
    <scope>NUCLEOTIDE SEQUENCE [LARGE SCALE GENOMIC DNA]</scope>
    <source>
        <strain evidence="5">cv. Old Blush</strain>
    </source>
</reference>
<feature type="compositionally biased region" description="Basic and acidic residues" evidence="1">
    <location>
        <begin position="465"/>
        <end position="476"/>
    </location>
</feature>
<proteinExistence type="predicted"/>
<dbReference type="OrthoDB" id="1152382at2759"/>
<evidence type="ECO:0000256" key="1">
    <source>
        <dbReference type="SAM" id="MobiDB-lite"/>
    </source>
</evidence>
<dbReference type="PANTHER" id="PTHR34145">
    <property type="entry name" value="OS02G0105600 PROTEIN"/>
    <property type="match status" value="1"/>
</dbReference>
<organism evidence="4 5">
    <name type="scientific">Rosa chinensis</name>
    <name type="common">China rose</name>
    <dbReference type="NCBI Taxonomy" id="74649"/>
    <lineage>
        <taxon>Eukaryota</taxon>
        <taxon>Viridiplantae</taxon>
        <taxon>Streptophyta</taxon>
        <taxon>Embryophyta</taxon>
        <taxon>Tracheophyta</taxon>
        <taxon>Spermatophyta</taxon>
        <taxon>Magnoliopsida</taxon>
        <taxon>eudicotyledons</taxon>
        <taxon>Gunneridae</taxon>
        <taxon>Pentapetalae</taxon>
        <taxon>rosids</taxon>
        <taxon>fabids</taxon>
        <taxon>Rosales</taxon>
        <taxon>Rosaceae</taxon>
        <taxon>Rosoideae</taxon>
        <taxon>Rosoideae incertae sedis</taxon>
        <taxon>Rosa</taxon>
    </lineage>
</organism>
<dbReference type="Pfam" id="PF00646">
    <property type="entry name" value="F-box"/>
    <property type="match status" value="1"/>
</dbReference>
<dbReference type="Gene3D" id="3.80.10.10">
    <property type="entry name" value="Ribonuclease Inhibitor"/>
    <property type="match status" value="1"/>
</dbReference>
<name>A0A2P6S4I1_ROSCH</name>
<dbReference type="InterPro" id="IPR001810">
    <property type="entry name" value="F-box_dom"/>
</dbReference>
<evidence type="ECO:0000259" key="3">
    <source>
        <dbReference type="Pfam" id="PF23622"/>
    </source>
</evidence>
<protein>
    <submittedName>
        <fullName evidence="4">Putative F-box domain, FBD domain, leucine-rich repeat domain, L domain-containing protein</fullName>
    </submittedName>
</protein>
<gene>
    <name evidence="4" type="ORF">RchiOBHm_Chr2g0168251</name>
</gene>
<dbReference type="SUPFAM" id="SSF81383">
    <property type="entry name" value="F-box domain"/>
    <property type="match status" value="1"/>
</dbReference>
<dbReference type="OMA" id="WIHEWRS"/>
<evidence type="ECO:0000259" key="2">
    <source>
        <dbReference type="Pfam" id="PF00646"/>
    </source>
</evidence>